<dbReference type="AlphaFoldDB" id="A0AAD7ZYR6"/>
<reference evidence="3" key="2">
    <citation type="submission" date="2023-05" db="EMBL/GenBank/DDBJ databases">
        <authorList>
            <person name="Fouks B."/>
        </authorList>
    </citation>
    <scope>NUCLEOTIDE SEQUENCE</scope>
    <source>
        <strain evidence="3">Stay&amp;Tobe</strain>
        <tissue evidence="3">Testes</tissue>
    </source>
</reference>
<evidence type="ECO:0000256" key="1">
    <source>
        <dbReference type="ARBA" id="ARBA00022734"/>
    </source>
</evidence>
<dbReference type="InterPro" id="IPR051663">
    <property type="entry name" value="CLec_Tetranectin-domain"/>
</dbReference>
<dbReference type="Gene3D" id="3.10.100.10">
    <property type="entry name" value="Mannose-Binding Protein A, subunit A"/>
    <property type="match status" value="1"/>
</dbReference>
<dbReference type="GO" id="GO:0030246">
    <property type="term" value="F:carbohydrate binding"/>
    <property type="evidence" value="ECO:0007669"/>
    <property type="project" value="UniProtKB-KW"/>
</dbReference>
<evidence type="ECO:0000259" key="2">
    <source>
        <dbReference type="PROSITE" id="PS50041"/>
    </source>
</evidence>
<gene>
    <name evidence="3" type="ORF">L9F63_017826</name>
</gene>
<evidence type="ECO:0000313" key="3">
    <source>
        <dbReference type="EMBL" id="KAJ9588886.1"/>
    </source>
</evidence>
<proteinExistence type="predicted"/>
<dbReference type="PANTHER" id="PTHR22799:SF6">
    <property type="entry name" value="C-TYPE LECTIN DOMAIN FAMILY 4 MEMBER M-LIKE"/>
    <property type="match status" value="1"/>
</dbReference>
<dbReference type="Pfam" id="PF00059">
    <property type="entry name" value="Lectin_C"/>
    <property type="match status" value="1"/>
</dbReference>
<accession>A0AAD7ZYR6</accession>
<name>A0AAD7ZYR6_DIPPU</name>
<dbReference type="EMBL" id="JASPKZ010005297">
    <property type="protein sequence ID" value="KAJ9588886.1"/>
    <property type="molecule type" value="Genomic_DNA"/>
</dbReference>
<dbReference type="InterPro" id="IPR001304">
    <property type="entry name" value="C-type_lectin-like"/>
</dbReference>
<keyword evidence="1" id="KW-0430">Lectin</keyword>
<organism evidence="3 4">
    <name type="scientific">Diploptera punctata</name>
    <name type="common">Pacific beetle cockroach</name>
    <dbReference type="NCBI Taxonomy" id="6984"/>
    <lineage>
        <taxon>Eukaryota</taxon>
        <taxon>Metazoa</taxon>
        <taxon>Ecdysozoa</taxon>
        <taxon>Arthropoda</taxon>
        <taxon>Hexapoda</taxon>
        <taxon>Insecta</taxon>
        <taxon>Pterygota</taxon>
        <taxon>Neoptera</taxon>
        <taxon>Polyneoptera</taxon>
        <taxon>Dictyoptera</taxon>
        <taxon>Blattodea</taxon>
        <taxon>Blaberoidea</taxon>
        <taxon>Blaberidae</taxon>
        <taxon>Diplopterinae</taxon>
        <taxon>Diploptera</taxon>
    </lineage>
</organism>
<dbReference type="InterPro" id="IPR016186">
    <property type="entry name" value="C-type_lectin-like/link_sf"/>
</dbReference>
<evidence type="ECO:0000313" key="4">
    <source>
        <dbReference type="Proteomes" id="UP001233999"/>
    </source>
</evidence>
<reference evidence="3" key="1">
    <citation type="journal article" date="2023" name="IScience">
        <title>Live-bearing cockroach genome reveals convergent evolutionary mechanisms linked to viviparity in insects and beyond.</title>
        <authorList>
            <person name="Fouks B."/>
            <person name="Harrison M.C."/>
            <person name="Mikhailova A.A."/>
            <person name="Marchal E."/>
            <person name="English S."/>
            <person name="Carruthers M."/>
            <person name="Jennings E.C."/>
            <person name="Chiamaka E.L."/>
            <person name="Frigard R.A."/>
            <person name="Pippel M."/>
            <person name="Attardo G.M."/>
            <person name="Benoit J.B."/>
            <person name="Bornberg-Bauer E."/>
            <person name="Tobe S.S."/>
        </authorList>
    </citation>
    <scope>NUCLEOTIDE SEQUENCE</scope>
    <source>
        <strain evidence="3">Stay&amp;Tobe</strain>
    </source>
</reference>
<dbReference type="InterPro" id="IPR016187">
    <property type="entry name" value="CTDL_fold"/>
</dbReference>
<dbReference type="Proteomes" id="UP001233999">
    <property type="component" value="Unassembled WGS sequence"/>
</dbReference>
<protein>
    <recommendedName>
        <fullName evidence="2">C-type lectin domain-containing protein</fullName>
    </recommendedName>
</protein>
<dbReference type="CDD" id="cd00037">
    <property type="entry name" value="CLECT"/>
    <property type="match status" value="1"/>
</dbReference>
<dbReference type="PANTHER" id="PTHR22799">
    <property type="entry name" value="TETRANECTIN-RELATED"/>
    <property type="match status" value="1"/>
</dbReference>
<dbReference type="PROSITE" id="PS50041">
    <property type="entry name" value="C_TYPE_LECTIN_2"/>
    <property type="match status" value="1"/>
</dbReference>
<dbReference type="SUPFAM" id="SSF56436">
    <property type="entry name" value="C-type lectin-like"/>
    <property type="match status" value="1"/>
</dbReference>
<sequence>MSEATGQVPEGYFVQKTLQTWHQAFENCYDPADYVESKMAIIQIAGNDTEIQDIIENLLSNLEEDHCYHIGVHDLFYEGHYLDIYGREIDYKEWHAGQPDNFGGNENCVAINNKLEMYDVACDSLCYYICMEPIE</sequence>
<comment type="caution">
    <text evidence="3">The sequence shown here is derived from an EMBL/GenBank/DDBJ whole genome shotgun (WGS) entry which is preliminary data.</text>
</comment>
<feature type="domain" description="C-type lectin" evidence="2">
    <location>
        <begin position="12"/>
        <end position="131"/>
    </location>
</feature>
<keyword evidence="4" id="KW-1185">Reference proteome</keyword>